<evidence type="ECO:0000256" key="1">
    <source>
        <dbReference type="SAM" id="SignalP"/>
    </source>
</evidence>
<dbReference type="OrthoDB" id="4788776at2759"/>
<evidence type="ECO:0000313" key="3">
    <source>
        <dbReference type="Proteomes" id="UP000434172"/>
    </source>
</evidence>
<keyword evidence="1" id="KW-0732">Signal</keyword>
<sequence>MQLSTLFISVIMPLAAMADTHASCKCNGDDLCTSRACNGYASGQKFFNIPTNAVGPPTSQPKDEMYSILSDNTQFLVFEGLGGNEFKAECLEACNSGSSCS</sequence>
<feature type="chain" id="PRO_5034123818" evidence="1">
    <location>
        <begin position="19"/>
        <end position="101"/>
    </location>
</feature>
<dbReference type="AlphaFoldDB" id="A0A8H3WHG3"/>
<organism evidence="2 3">
    <name type="scientific">Colletotrichum asianum</name>
    <dbReference type="NCBI Taxonomy" id="702518"/>
    <lineage>
        <taxon>Eukaryota</taxon>
        <taxon>Fungi</taxon>
        <taxon>Dikarya</taxon>
        <taxon>Ascomycota</taxon>
        <taxon>Pezizomycotina</taxon>
        <taxon>Sordariomycetes</taxon>
        <taxon>Hypocreomycetidae</taxon>
        <taxon>Glomerellales</taxon>
        <taxon>Glomerellaceae</taxon>
        <taxon>Colletotrichum</taxon>
        <taxon>Colletotrichum gloeosporioides species complex</taxon>
    </lineage>
</organism>
<comment type="caution">
    <text evidence="2">The sequence shown here is derived from an EMBL/GenBank/DDBJ whole genome shotgun (WGS) entry which is preliminary data.</text>
</comment>
<gene>
    <name evidence="2" type="ORF">GQ607_008262</name>
</gene>
<accession>A0A8H3WHG3</accession>
<name>A0A8H3WHG3_9PEZI</name>
<dbReference type="EMBL" id="WOWK01000043">
    <property type="protein sequence ID" value="KAF0324558.1"/>
    <property type="molecule type" value="Genomic_DNA"/>
</dbReference>
<dbReference type="Proteomes" id="UP000434172">
    <property type="component" value="Unassembled WGS sequence"/>
</dbReference>
<feature type="signal peptide" evidence="1">
    <location>
        <begin position="1"/>
        <end position="18"/>
    </location>
</feature>
<protein>
    <submittedName>
        <fullName evidence="2">Uncharacterized protein</fullName>
    </submittedName>
</protein>
<keyword evidence="3" id="KW-1185">Reference proteome</keyword>
<evidence type="ECO:0000313" key="2">
    <source>
        <dbReference type="EMBL" id="KAF0324558.1"/>
    </source>
</evidence>
<proteinExistence type="predicted"/>
<reference evidence="2 3" key="1">
    <citation type="submission" date="2019-12" db="EMBL/GenBank/DDBJ databases">
        <title>A genome sequence resource for the geographically widespread anthracnose pathogen Colletotrichum asianum.</title>
        <authorList>
            <person name="Meng Y."/>
        </authorList>
    </citation>
    <scope>NUCLEOTIDE SEQUENCE [LARGE SCALE GENOMIC DNA]</scope>
    <source>
        <strain evidence="2 3">ICMP 18580</strain>
    </source>
</reference>